<dbReference type="PANTHER" id="PTHR43685">
    <property type="entry name" value="GLYCOSYLTRANSFERASE"/>
    <property type="match status" value="1"/>
</dbReference>
<dbReference type="EMBL" id="MT144999">
    <property type="protein sequence ID" value="QJI02405.1"/>
    <property type="molecule type" value="Genomic_DNA"/>
</dbReference>
<name>A0A6M3XWQ0_9ZZZZ</name>
<keyword evidence="2" id="KW-0808">Transferase</keyword>
<dbReference type="AlphaFoldDB" id="A0A6M3XWQ0"/>
<accession>A0A6M3XWQ0</accession>
<dbReference type="GO" id="GO:0016740">
    <property type="term" value="F:transferase activity"/>
    <property type="evidence" value="ECO:0007669"/>
    <property type="project" value="UniProtKB-KW"/>
</dbReference>
<gene>
    <name evidence="2" type="ORF">TM448B03216_0003</name>
</gene>
<dbReference type="SUPFAM" id="SSF53448">
    <property type="entry name" value="Nucleotide-diphospho-sugar transferases"/>
    <property type="match status" value="1"/>
</dbReference>
<proteinExistence type="predicted"/>
<dbReference type="InterPro" id="IPR029044">
    <property type="entry name" value="Nucleotide-diphossugar_trans"/>
</dbReference>
<dbReference type="Pfam" id="PF00535">
    <property type="entry name" value="Glycos_transf_2"/>
    <property type="match status" value="1"/>
</dbReference>
<sequence length="267" mass="31115">MINTLILVVPVIVTATKMFDWIASHENPLVRPSEKVSIMMPTFNEERYIKMSLESLKNQTIVSRFPESFEIIVADGISEDSTPDIANEYARVIQVKEKGILTARAVCIKESRGQIIVSVNADTYYPKTWLQNVLYHFKYPEVVGVTTPRLYFMEYDGKVSEHPANIPMKLWRPVERYMYGSNSAFLKDAYYITGGFNLNVNQLNSEELQPEEEIYFRDRLQKVGKVVFEYSPVFTAFRRVGKCWFNPKDTFCREIEEGRRFRGIRNE</sequence>
<reference evidence="2" key="1">
    <citation type="submission" date="2020-03" db="EMBL/GenBank/DDBJ databases">
        <title>The deep terrestrial virosphere.</title>
        <authorList>
            <person name="Holmfeldt K."/>
            <person name="Nilsson E."/>
            <person name="Simone D."/>
            <person name="Lopez-Fernandez M."/>
            <person name="Wu X."/>
            <person name="de Brujin I."/>
            <person name="Lundin D."/>
            <person name="Andersson A."/>
            <person name="Bertilsson S."/>
            <person name="Dopson M."/>
        </authorList>
    </citation>
    <scope>NUCLEOTIDE SEQUENCE</scope>
    <source>
        <strain evidence="2">TM448B03216</strain>
    </source>
</reference>
<organism evidence="2">
    <name type="scientific">viral metagenome</name>
    <dbReference type="NCBI Taxonomy" id="1070528"/>
    <lineage>
        <taxon>unclassified sequences</taxon>
        <taxon>metagenomes</taxon>
        <taxon>organismal metagenomes</taxon>
    </lineage>
</organism>
<dbReference type="InterPro" id="IPR001173">
    <property type="entry name" value="Glyco_trans_2-like"/>
</dbReference>
<protein>
    <submittedName>
        <fullName evidence="2">Putative glycosyltransferase</fullName>
    </submittedName>
</protein>
<dbReference type="Gene3D" id="3.90.550.10">
    <property type="entry name" value="Spore Coat Polysaccharide Biosynthesis Protein SpsA, Chain A"/>
    <property type="match status" value="1"/>
</dbReference>
<dbReference type="PANTHER" id="PTHR43685:SF14">
    <property type="entry name" value="GLYCOSYLTRANSFERASE 2-LIKE DOMAIN-CONTAINING PROTEIN"/>
    <property type="match status" value="1"/>
</dbReference>
<evidence type="ECO:0000313" key="2">
    <source>
        <dbReference type="EMBL" id="QJI02405.1"/>
    </source>
</evidence>
<evidence type="ECO:0000259" key="1">
    <source>
        <dbReference type="Pfam" id="PF00535"/>
    </source>
</evidence>
<feature type="domain" description="Glycosyltransferase 2-like" evidence="1">
    <location>
        <begin position="37"/>
        <end position="183"/>
    </location>
</feature>
<dbReference type="InterPro" id="IPR050834">
    <property type="entry name" value="Glycosyltransf_2"/>
</dbReference>